<accession>A0A6J7E448</accession>
<dbReference type="EMBL" id="CAFBLR010000101">
    <property type="protein sequence ID" value="CAB4877872.1"/>
    <property type="molecule type" value="Genomic_DNA"/>
</dbReference>
<dbReference type="PANTHER" id="PTHR30576:SF10">
    <property type="entry name" value="SLL5057 PROTEIN"/>
    <property type="match status" value="1"/>
</dbReference>
<keyword evidence="1" id="KW-0472">Membrane</keyword>
<name>A0A6J7E448_9ZZZZ</name>
<sequence length="451" mass="49111">MNVVVGRRRLRYAVALGDVACASLALLCSTVVESRWGVDQPRGGWMDGGPFVVGGGILVVWLASLALADSRDVNLLLAGADYYTRAIRATFGAFGVAAVGALAAGMDSARLMISLGFPLGVVLLVAGRWTVRNTLLRRIRKDPESWIRQRVLTLTSGTGTAPAVRFSSGQFPVFADLGSLVATDPEQVLSEASAVGATLVLVSRECTFTPRQVQLLGWRLDSVGIGLCVEPSSSFIRPGQTLLLPHPSATVLLVRTVHLSTKDRFLKRTADLVLATLLLPLLMPVALLAAAAVVLEDGFPARFAQRRVGRNGRSFTIHKLRTMYRDSDRDQPAPRSPKRQADPRCTRVGLVLRRWSIDESPQLWCVFTGSMSLVGPRPRLEAELADSPEEYRRLEARPGISGLWQTSGRADLTFEDADLLDVEYVDNWSLIGDLVILARTVRTVLGRRGAY</sequence>
<dbReference type="InterPro" id="IPR003362">
    <property type="entry name" value="Bact_transf"/>
</dbReference>
<protein>
    <submittedName>
        <fullName evidence="3">Unannotated protein</fullName>
    </submittedName>
</protein>
<feature type="domain" description="Bacterial sugar transferase" evidence="2">
    <location>
        <begin position="267"/>
        <end position="445"/>
    </location>
</feature>
<keyword evidence="1" id="KW-1133">Transmembrane helix</keyword>
<evidence type="ECO:0000259" key="2">
    <source>
        <dbReference type="Pfam" id="PF02397"/>
    </source>
</evidence>
<feature type="transmembrane region" description="Helical" evidence="1">
    <location>
        <begin position="12"/>
        <end position="32"/>
    </location>
</feature>
<feature type="transmembrane region" description="Helical" evidence="1">
    <location>
        <begin position="112"/>
        <end position="131"/>
    </location>
</feature>
<feature type="transmembrane region" description="Helical" evidence="1">
    <location>
        <begin position="272"/>
        <end position="295"/>
    </location>
</feature>
<dbReference type="GO" id="GO:0016780">
    <property type="term" value="F:phosphotransferase activity, for other substituted phosphate groups"/>
    <property type="evidence" value="ECO:0007669"/>
    <property type="project" value="TreeGrafter"/>
</dbReference>
<reference evidence="3" key="1">
    <citation type="submission" date="2020-05" db="EMBL/GenBank/DDBJ databases">
        <authorList>
            <person name="Chiriac C."/>
            <person name="Salcher M."/>
            <person name="Ghai R."/>
            <person name="Kavagutti S V."/>
        </authorList>
    </citation>
    <scope>NUCLEOTIDE SEQUENCE</scope>
</reference>
<feature type="transmembrane region" description="Helical" evidence="1">
    <location>
        <begin position="89"/>
        <end position="106"/>
    </location>
</feature>
<feature type="transmembrane region" description="Helical" evidence="1">
    <location>
        <begin position="52"/>
        <end position="68"/>
    </location>
</feature>
<evidence type="ECO:0000256" key="1">
    <source>
        <dbReference type="SAM" id="Phobius"/>
    </source>
</evidence>
<dbReference type="PANTHER" id="PTHR30576">
    <property type="entry name" value="COLANIC BIOSYNTHESIS UDP-GLUCOSE LIPID CARRIER TRANSFERASE"/>
    <property type="match status" value="1"/>
</dbReference>
<proteinExistence type="predicted"/>
<organism evidence="3">
    <name type="scientific">freshwater metagenome</name>
    <dbReference type="NCBI Taxonomy" id="449393"/>
    <lineage>
        <taxon>unclassified sequences</taxon>
        <taxon>metagenomes</taxon>
        <taxon>ecological metagenomes</taxon>
    </lineage>
</organism>
<dbReference type="Pfam" id="PF02397">
    <property type="entry name" value="Bac_transf"/>
    <property type="match status" value="1"/>
</dbReference>
<evidence type="ECO:0000313" key="3">
    <source>
        <dbReference type="EMBL" id="CAB4877872.1"/>
    </source>
</evidence>
<gene>
    <name evidence="3" type="ORF">UFOPK3417_01104</name>
</gene>
<keyword evidence="1" id="KW-0812">Transmembrane</keyword>
<dbReference type="AlphaFoldDB" id="A0A6J7E448"/>